<keyword evidence="2" id="KW-0175">Coiled coil</keyword>
<sequence>MQYEISKEKSAEFLRQAIRHMSMQDAAFHPVSYAVWYEYSSGEHAHLIDEVNTLIEKEKKLNEKSTAQLFNKHIAHLDADSTKSIVERFNEMVTEMTSSTEKAGQDTSHFRQSLEGWAGEIGQLAPHIVQRMDTLLSDTHHMQQSMHTLQDKLESSLQEVVQLKNEIVKAKQEAMSDGLTGLLNRRGFDLALQQSLESASVHEHTCLIIGDIDFFKRVNDSYGHLFGDKVIQTVAKIMKTVAGDLYTAVRYGGEEFVLLLPHTSLETAREVAETIRQHIANISIKNNITHRLISNITLSLGVTAYQPGETTDSFLNRADQALYLSKAKGRNRVTTLSEELAAA</sequence>
<dbReference type="CDD" id="cd01949">
    <property type="entry name" value="GGDEF"/>
    <property type="match status" value="1"/>
</dbReference>
<dbReference type="Proteomes" id="UP000198629">
    <property type="component" value="Unassembled WGS sequence"/>
</dbReference>
<feature type="domain" description="GGDEF" evidence="3">
    <location>
        <begin position="203"/>
        <end position="338"/>
    </location>
</feature>
<dbReference type="Pfam" id="PF00990">
    <property type="entry name" value="GGDEF"/>
    <property type="match status" value="1"/>
</dbReference>
<dbReference type="AlphaFoldDB" id="A0A1G9BL26"/>
<dbReference type="PANTHER" id="PTHR45138:SF2">
    <property type="entry name" value="DIGUANYLATE CYCLASE VDCA"/>
    <property type="match status" value="1"/>
</dbReference>
<dbReference type="GO" id="GO:0043709">
    <property type="term" value="P:cell adhesion involved in single-species biofilm formation"/>
    <property type="evidence" value="ECO:0007669"/>
    <property type="project" value="TreeGrafter"/>
</dbReference>
<proteinExistence type="predicted"/>
<name>A0A1G9BL26_9PROT</name>
<dbReference type="InterPro" id="IPR029787">
    <property type="entry name" value="Nucleotide_cyclase"/>
</dbReference>
<feature type="coiled-coil region" evidence="2">
    <location>
        <begin position="146"/>
        <end position="173"/>
    </location>
</feature>
<dbReference type="PROSITE" id="PS50887">
    <property type="entry name" value="GGDEF"/>
    <property type="match status" value="1"/>
</dbReference>
<dbReference type="Gene3D" id="3.30.70.270">
    <property type="match status" value="1"/>
</dbReference>
<evidence type="ECO:0000313" key="4">
    <source>
        <dbReference type="EMBL" id="SDK40182.1"/>
    </source>
</evidence>
<gene>
    <name evidence="4" type="ORF">SAMN05192566_1226</name>
</gene>
<dbReference type="STRING" id="492660.SAMN05192566_1226"/>
<reference evidence="5" key="1">
    <citation type="submission" date="2016-10" db="EMBL/GenBank/DDBJ databases">
        <authorList>
            <person name="Varghese N."/>
            <person name="Submissions S."/>
        </authorList>
    </citation>
    <scope>NUCLEOTIDE SEQUENCE [LARGE SCALE GENOMIC DNA]</scope>
    <source>
        <strain evidence="5">CBMB127</strain>
    </source>
</reference>
<dbReference type="InterPro" id="IPR043128">
    <property type="entry name" value="Rev_trsase/Diguanyl_cyclase"/>
</dbReference>
<dbReference type="SUPFAM" id="SSF55073">
    <property type="entry name" value="Nucleotide cyclase"/>
    <property type="match status" value="1"/>
</dbReference>
<dbReference type="EMBL" id="FNFX01000002">
    <property type="protein sequence ID" value="SDK40182.1"/>
    <property type="molecule type" value="Genomic_DNA"/>
</dbReference>
<evidence type="ECO:0000256" key="2">
    <source>
        <dbReference type="SAM" id="Coils"/>
    </source>
</evidence>
<dbReference type="InterPro" id="IPR050469">
    <property type="entry name" value="Diguanylate_Cyclase"/>
</dbReference>
<dbReference type="SMART" id="SM00267">
    <property type="entry name" value="GGDEF"/>
    <property type="match status" value="1"/>
</dbReference>
<dbReference type="EC" id="2.7.7.65" evidence="1"/>
<dbReference type="PANTHER" id="PTHR45138">
    <property type="entry name" value="REGULATORY COMPONENTS OF SENSORY TRANSDUCTION SYSTEM"/>
    <property type="match status" value="1"/>
</dbReference>
<evidence type="ECO:0000313" key="5">
    <source>
        <dbReference type="Proteomes" id="UP000198629"/>
    </source>
</evidence>
<dbReference type="InterPro" id="IPR000160">
    <property type="entry name" value="GGDEF_dom"/>
</dbReference>
<accession>A0A1G9BL26</accession>
<evidence type="ECO:0000256" key="1">
    <source>
        <dbReference type="ARBA" id="ARBA00012528"/>
    </source>
</evidence>
<dbReference type="GO" id="GO:1902201">
    <property type="term" value="P:negative regulation of bacterial-type flagellum-dependent cell motility"/>
    <property type="evidence" value="ECO:0007669"/>
    <property type="project" value="TreeGrafter"/>
</dbReference>
<keyword evidence="5" id="KW-1185">Reference proteome</keyword>
<protein>
    <recommendedName>
        <fullName evidence="1">diguanylate cyclase</fullName>
        <ecNumber evidence="1">2.7.7.65</ecNumber>
    </recommendedName>
</protein>
<evidence type="ECO:0000259" key="3">
    <source>
        <dbReference type="PROSITE" id="PS50887"/>
    </source>
</evidence>
<dbReference type="GO" id="GO:0052621">
    <property type="term" value="F:diguanylate cyclase activity"/>
    <property type="evidence" value="ECO:0007669"/>
    <property type="project" value="UniProtKB-EC"/>
</dbReference>
<dbReference type="FunFam" id="3.30.70.270:FF:000001">
    <property type="entry name" value="Diguanylate cyclase domain protein"/>
    <property type="match status" value="1"/>
</dbReference>
<dbReference type="GO" id="GO:0005886">
    <property type="term" value="C:plasma membrane"/>
    <property type="evidence" value="ECO:0007669"/>
    <property type="project" value="TreeGrafter"/>
</dbReference>
<organism evidence="4 5">
    <name type="scientific">Methylophilus rhizosphaerae</name>
    <dbReference type="NCBI Taxonomy" id="492660"/>
    <lineage>
        <taxon>Bacteria</taxon>
        <taxon>Pseudomonadati</taxon>
        <taxon>Pseudomonadota</taxon>
        <taxon>Betaproteobacteria</taxon>
        <taxon>Nitrosomonadales</taxon>
        <taxon>Methylophilaceae</taxon>
        <taxon>Methylophilus</taxon>
    </lineage>
</organism>
<dbReference type="NCBIfam" id="TIGR00254">
    <property type="entry name" value="GGDEF"/>
    <property type="match status" value="1"/>
</dbReference>